<reference evidence="1" key="1">
    <citation type="submission" date="2018-10" db="EMBL/GenBank/DDBJ databases">
        <title>Hidden diversity of soil giant viruses.</title>
        <authorList>
            <person name="Schulz F."/>
            <person name="Alteio L."/>
            <person name="Goudeau D."/>
            <person name="Ryan E.M."/>
            <person name="Malmstrom R.R."/>
            <person name="Blanchard J."/>
            <person name="Woyke T."/>
        </authorList>
    </citation>
    <scope>NUCLEOTIDE SEQUENCE</scope>
    <source>
        <strain evidence="1">HAV1</strain>
    </source>
</reference>
<name>A0A3G5A5J6_9VIRU</name>
<evidence type="ECO:0000313" key="1">
    <source>
        <dbReference type="EMBL" id="AYV81784.1"/>
    </source>
</evidence>
<protein>
    <submittedName>
        <fullName evidence="1">Uncharacterized protein</fullName>
    </submittedName>
</protein>
<sequence length="56" mass="6726">MEKLMRKTKYSKIAVVDRDEEVIPPKPVVEKKPELVKPIISPFQYCFDLWPMFMQQ</sequence>
<proteinExistence type="predicted"/>
<dbReference type="EMBL" id="MK072303">
    <property type="protein sequence ID" value="AYV81784.1"/>
    <property type="molecule type" value="Genomic_DNA"/>
</dbReference>
<gene>
    <name evidence="1" type="ORF">Harvfovirus61_7</name>
</gene>
<organism evidence="1">
    <name type="scientific">Harvfovirus sp</name>
    <dbReference type="NCBI Taxonomy" id="2487768"/>
    <lineage>
        <taxon>Viruses</taxon>
        <taxon>Varidnaviria</taxon>
        <taxon>Bamfordvirae</taxon>
        <taxon>Nucleocytoviricota</taxon>
        <taxon>Megaviricetes</taxon>
        <taxon>Imitervirales</taxon>
        <taxon>Mimiviridae</taxon>
        <taxon>Klosneuvirinae</taxon>
    </lineage>
</organism>
<accession>A0A3G5A5J6</accession>